<feature type="region of interest" description="Disordered" evidence="1">
    <location>
        <begin position="1"/>
        <end position="20"/>
    </location>
</feature>
<gene>
    <name evidence="3" type="ordered locus">SFHH103_06605</name>
</gene>
<dbReference type="AlphaFoldDB" id="G9AJ31"/>
<dbReference type="PATRIC" id="fig|380.5.peg.6148"/>
<protein>
    <submittedName>
        <fullName evidence="3">Acetyltransferase</fullName>
    </submittedName>
</protein>
<reference evidence="3 4" key="1">
    <citation type="journal article" date="2012" name="J. Bacteriol.">
        <title>Genome sequence of the soybean symbiont Sinorhizobium fredii HH103.</title>
        <authorList>
            <person name="Weidner S."/>
            <person name="Becker A."/>
            <person name="Bonilla I."/>
            <person name="Jaenicke S."/>
            <person name="Lloret J."/>
            <person name="Margaret I."/>
            <person name="Puhler A."/>
            <person name="Ruiz-Sainz J.E."/>
            <person name="Schneiker-Bekel S."/>
            <person name="Szczepanowski R."/>
            <person name="Vinardell J.M."/>
            <person name="Zehner S."/>
            <person name="Gottfert M."/>
        </authorList>
    </citation>
    <scope>NUCLEOTIDE SEQUENCE [LARGE SCALE GENOMIC DNA]</scope>
    <source>
        <strain evidence="3 4">HH103</strain>
        <plasmid evidence="4">pSfHH103e</plasmid>
    </source>
</reference>
<sequence>MDGDPTVEKPNAEGGAAISQSTMDKKAIARFSGPAANVNHAAMDIRPASSADAPAVWSIIEPVIRAGETYTLHRNLSREEALAYWMGADKEVFVAEQAGAILGTYYMRPNQAGGGRHVCNCGYVTAPDATGRGVARGMCEHSLVTARAHGYLAMQFNFVASTNQRAISLWQKMGFEVVGTLPGAFRHPTHGYVDAFVMYQAL</sequence>
<dbReference type="EMBL" id="HE616899">
    <property type="protein sequence ID" value="CCF01063.1"/>
    <property type="molecule type" value="Genomic_DNA"/>
</dbReference>
<dbReference type="Gene3D" id="3.40.630.30">
    <property type="match status" value="1"/>
</dbReference>
<dbReference type="InterPro" id="IPR016181">
    <property type="entry name" value="Acyl_CoA_acyltransferase"/>
</dbReference>
<dbReference type="PROSITE" id="PS51186">
    <property type="entry name" value="GNAT"/>
    <property type="match status" value="1"/>
</dbReference>
<dbReference type="Pfam" id="PF00583">
    <property type="entry name" value="Acetyltransf_1"/>
    <property type="match status" value="1"/>
</dbReference>
<dbReference type="PANTHER" id="PTHR43138">
    <property type="entry name" value="ACETYLTRANSFERASE, GNAT FAMILY"/>
    <property type="match status" value="1"/>
</dbReference>
<dbReference type="PANTHER" id="PTHR43138:SF1">
    <property type="entry name" value="N-ACETYLTRANSFERASE ACA1"/>
    <property type="match status" value="1"/>
</dbReference>
<organism evidence="3 4">
    <name type="scientific">Sinorhizobium fredii (strain HH103)</name>
    <dbReference type="NCBI Taxonomy" id="1117943"/>
    <lineage>
        <taxon>Bacteria</taxon>
        <taxon>Pseudomonadati</taxon>
        <taxon>Pseudomonadota</taxon>
        <taxon>Alphaproteobacteria</taxon>
        <taxon>Hyphomicrobiales</taxon>
        <taxon>Rhizobiaceae</taxon>
        <taxon>Sinorhizobium/Ensifer group</taxon>
        <taxon>Sinorhizobium</taxon>
    </lineage>
</organism>
<evidence type="ECO:0000259" key="2">
    <source>
        <dbReference type="PROSITE" id="PS51186"/>
    </source>
</evidence>
<dbReference type="GO" id="GO:0016747">
    <property type="term" value="F:acyltransferase activity, transferring groups other than amino-acyl groups"/>
    <property type="evidence" value="ECO:0007669"/>
    <property type="project" value="InterPro"/>
</dbReference>
<evidence type="ECO:0000256" key="1">
    <source>
        <dbReference type="SAM" id="MobiDB-lite"/>
    </source>
</evidence>
<dbReference type="SUPFAM" id="SSF55729">
    <property type="entry name" value="Acyl-CoA N-acyltransferases (Nat)"/>
    <property type="match status" value="1"/>
</dbReference>
<dbReference type="CDD" id="cd04301">
    <property type="entry name" value="NAT_SF"/>
    <property type="match status" value="1"/>
</dbReference>
<geneLocation type="plasmid" evidence="3 4">
    <name>pSfHH103e</name>
</geneLocation>
<dbReference type="InterPro" id="IPR000182">
    <property type="entry name" value="GNAT_dom"/>
</dbReference>
<dbReference type="Proteomes" id="UP000007735">
    <property type="component" value="Plasmid pSfHH103e"/>
</dbReference>
<dbReference type="InterPro" id="IPR052742">
    <property type="entry name" value="Mito_N-acetyltransferase"/>
</dbReference>
<dbReference type="HOGENOM" id="CLU_013985_42_2_5"/>
<feature type="compositionally biased region" description="Basic and acidic residues" evidence="1">
    <location>
        <begin position="1"/>
        <end position="11"/>
    </location>
</feature>
<name>G9AJ31_SINF1</name>
<feature type="domain" description="N-acetyltransferase" evidence="2">
    <location>
        <begin position="43"/>
        <end position="202"/>
    </location>
</feature>
<proteinExistence type="predicted"/>
<evidence type="ECO:0000313" key="4">
    <source>
        <dbReference type="Proteomes" id="UP000007735"/>
    </source>
</evidence>
<evidence type="ECO:0000313" key="3">
    <source>
        <dbReference type="EMBL" id="CCF01063.1"/>
    </source>
</evidence>
<accession>G9AJ31</accession>
<keyword evidence="3" id="KW-0614">Plasmid</keyword>
<dbReference type="KEGG" id="sfh:SFHH103_06605"/>